<evidence type="ECO:0000259" key="1">
    <source>
        <dbReference type="PROSITE" id="PS51819"/>
    </source>
</evidence>
<keyword evidence="3" id="KW-1185">Reference proteome</keyword>
<name>A0A918I9K5_9ACTN</name>
<accession>A0A918I9K5</accession>
<reference evidence="2" key="2">
    <citation type="submission" date="2020-09" db="EMBL/GenBank/DDBJ databases">
        <authorList>
            <person name="Sun Q."/>
            <person name="Ohkuma M."/>
        </authorList>
    </citation>
    <scope>NUCLEOTIDE SEQUENCE</scope>
    <source>
        <strain evidence="2">JCM 4369</strain>
    </source>
</reference>
<sequence length="240" mass="25465">MPRRTGYRPGSPCWVDCITPDLDGTQRFYTELFGWQYTAEGPGYHLARLGGEIIGGTGAAPPGLPPVASWTVYLATKDIDATSGEVRRLGGRVVMGPVAAGADGRLCLAVDPDGAPVGFWEGHHDVGVVLADEAGTVCDFELRTPWPERAERFYGGLFGCSVRGEGTRLSLELGGTRLAGITRTQPGEQPYWLPHFGATPDAVARAHALGATAQVPDGDLPAPAQLRDPWGAHFALTPTF</sequence>
<evidence type="ECO:0000313" key="3">
    <source>
        <dbReference type="Proteomes" id="UP000618795"/>
    </source>
</evidence>
<dbReference type="CDD" id="cd07247">
    <property type="entry name" value="SgaA_N_like"/>
    <property type="match status" value="1"/>
</dbReference>
<dbReference type="PANTHER" id="PTHR33993">
    <property type="entry name" value="GLYOXALASE-RELATED"/>
    <property type="match status" value="1"/>
</dbReference>
<dbReference type="InterPro" id="IPR037523">
    <property type="entry name" value="VOC_core"/>
</dbReference>
<protein>
    <recommendedName>
        <fullName evidence="1">VOC domain-containing protein</fullName>
    </recommendedName>
</protein>
<dbReference type="InterPro" id="IPR029068">
    <property type="entry name" value="Glyas_Bleomycin-R_OHBP_Dase"/>
</dbReference>
<dbReference type="Gene3D" id="3.10.180.10">
    <property type="entry name" value="2,3-Dihydroxybiphenyl 1,2-Dioxygenase, domain 1"/>
    <property type="match status" value="2"/>
</dbReference>
<dbReference type="SUPFAM" id="SSF54593">
    <property type="entry name" value="Glyoxalase/Bleomycin resistance protein/Dihydroxybiphenyl dioxygenase"/>
    <property type="match status" value="2"/>
</dbReference>
<dbReference type="RefSeq" id="WP_191873634.1">
    <property type="nucleotide sequence ID" value="NZ_BMTD01000004.1"/>
</dbReference>
<gene>
    <name evidence="2" type="ORF">GCM10010260_26410</name>
</gene>
<proteinExistence type="predicted"/>
<dbReference type="PANTHER" id="PTHR33993:SF14">
    <property type="entry name" value="GB|AAF24581.1"/>
    <property type="match status" value="1"/>
</dbReference>
<dbReference type="PROSITE" id="PS51819">
    <property type="entry name" value="VOC"/>
    <property type="match status" value="1"/>
</dbReference>
<dbReference type="Pfam" id="PF00903">
    <property type="entry name" value="Glyoxalase"/>
    <property type="match status" value="1"/>
</dbReference>
<dbReference type="AlphaFoldDB" id="A0A918I9K5"/>
<dbReference type="EMBL" id="BMTD01000004">
    <property type="protein sequence ID" value="GGU90612.1"/>
    <property type="molecule type" value="Genomic_DNA"/>
</dbReference>
<reference evidence="2" key="1">
    <citation type="journal article" date="2014" name="Int. J. Syst. Evol. Microbiol.">
        <title>Complete genome sequence of Corynebacterium casei LMG S-19264T (=DSM 44701T), isolated from a smear-ripened cheese.</title>
        <authorList>
            <consortium name="US DOE Joint Genome Institute (JGI-PGF)"/>
            <person name="Walter F."/>
            <person name="Albersmeier A."/>
            <person name="Kalinowski J."/>
            <person name="Ruckert C."/>
        </authorList>
    </citation>
    <scope>NUCLEOTIDE SEQUENCE</scope>
    <source>
        <strain evidence="2">JCM 4369</strain>
    </source>
</reference>
<evidence type="ECO:0000313" key="2">
    <source>
        <dbReference type="EMBL" id="GGU90612.1"/>
    </source>
</evidence>
<dbReference type="Proteomes" id="UP000618795">
    <property type="component" value="Unassembled WGS sequence"/>
</dbReference>
<dbReference type="InterPro" id="IPR004360">
    <property type="entry name" value="Glyas_Fos-R_dOase_dom"/>
</dbReference>
<organism evidence="2 3">
    <name type="scientific">Streptomyces filipinensis</name>
    <dbReference type="NCBI Taxonomy" id="66887"/>
    <lineage>
        <taxon>Bacteria</taxon>
        <taxon>Bacillati</taxon>
        <taxon>Actinomycetota</taxon>
        <taxon>Actinomycetes</taxon>
        <taxon>Kitasatosporales</taxon>
        <taxon>Streptomycetaceae</taxon>
        <taxon>Streptomyces</taxon>
    </lineage>
</organism>
<feature type="domain" description="VOC" evidence="1">
    <location>
        <begin position="11"/>
        <end position="122"/>
    </location>
</feature>
<dbReference type="InterPro" id="IPR052164">
    <property type="entry name" value="Anthracycline_SecMetBiosynth"/>
</dbReference>
<comment type="caution">
    <text evidence="2">The sequence shown here is derived from an EMBL/GenBank/DDBJ whole genome shotgun (WGS) entry which is preliminary data.</text>
</comment>